<keyword evidence="2 4" id="KW-0808">Transferase</keyword>
<evidence type="ECO:0000256" key="4">
    <source>
        <dbReference type="HAMAP-Rule" id="MF_01107"/>
    </source>
</evidence>
<keyword evidence="4" id="KW-0963">Cytoplasm</keyword>
<dbReference type="SUPFAM" id="SSF53383">
    <property type="entry name" value="PLP-dependent transferases"/>
    <property type="match status" value="1"/>
</dbReference>
<evidence type="ECO:0000313" key="5">
    <source>
        <dbReference type="EMBL" id="MEQ1403881.1"/>
    </source>
</evidence>
<keyword evidence="1 4" id="KW-0032">Aminotransferase</keyword>
<dbReference type="PANTHER" id="PTHR11986">
    <property type="entry name" value="AMINOTRANSFERASE CLASS III"/>
    <property type="match status" value="1"/>
</dbReference>
<proteinExistence type="inferred from homology"/>
<comment type="similarity">
    <text evidence="4">Belongs to the class-III pyridoxal-phosphate-dependent aminotransferase family. ArgD subfamily.</text>
</comment>
<protein>
    <recommendedName>
        <fullName evidence="4">Acetylornithine aminotransferase</fullName>
        <shortName evidence="4">ACOAT</shortName>
        <ecNumber evidence="4">2.6.1.11</ecNumber>
    </recommendedName>
</protein>
<feature type="modified residue" description="N6-(pyridoxal phosphate)lysine" evidence="4">
    <location>
        <position position="244"/>
    </location>
</feature>
<dbReference type="EC" id="2.6.1.11" evidence="4"/>
<comment type="miscellaneous">
    <text evidence="4">May also have succinyldiaminopimelate aminotransferase activity, thus carrying out the corresponding step in lysine biosynthesis.</text>
</comment>
<dbReference type="Gene3D" id="3.90.1150.10">
    <property type="entry name" value="Aspartate Aminotransferase, domain 1"/>
    <property type="match status" value="1"/>
</dbReference>
<keyword evidence="3 4" id="KW-0663">Pyridoxal phosphate</keyword>
<dbReference type="InterPro" id="IPR015424">
    <property type="entry name" value="PyrdxlP-dep_Trfase"/>
</dbReference>
<dbReference type="PIRSF" id="PIRSF000521">
    <property type="entry name" value="Transaminase_4ab_Lys_Orn"/>
    <property type="match status" value="1"/>
</dbReference>
<gene>
    <name evidence="4" type="primary">argD</name>
    <name evidence="5" type="ORF">ABK249_02955</name>
</gene>
<dbReference type="RefSeq" id="WP_348862181.1">
    <property type="nucleotide sequence ID" value="NZ_JBEAAL010000001.1"/>
</dbReference>
<evidence type="ECO:0000256" key="1">
    <source>
        <dbReference type="ARBA" id="ARBA00022576"/>
    </source>
</evidence>
<comment type="subunit">
    <text evidence="4">Homodimer.</text>
</comment>
<evidence type="ECO:0000256" key="3">
    <source>
        <dbReference type="ARBA" id="ARBA00022898"/>
    </source>
</evidence>
<dbReference type="PROSITE" id="PS00600">
    <property type="entry name" value="AA_TRANSFER_CLASS_3"/>
    <property type="match status" value="1"/>
</dbReference>
<keyword evidence="4" id="KW-0055">Arginine biosynthesis</keyword>
<comment type="subcellular location">
    <subcellularLocation>
        <location evidence="4">Cytoplasm</location>
    </subcellularLocation>
</comment>
<dbReference type="InterPro" id="IPR004636">
    <property type="entry name" value="AcOrn/SuccOrn_fam"/>
</dbReference>
<dbReference type="Proteomes" id="UP001496627">
    <property type="component" value="Unassembled WGS sequence"/>
</dbReference>
<evidence type="ECO:0000256" key="2">
    <source>
        <dbReference type="ARBA" id="ARBA00022679"/>
    </source>
</evidence>
<dbReference type="GO" id="GO:0008483">
    <property type="term" value="F:transaminase activity"/>
    <property type="evidence" value="ECO:0007669"/>
    <property type="project" value="UniProtKB-KW"/>
</dbReference>
<organism evidence="5 6">
    <name type="scientific">Neorhizobium phenanthreniclasticum</name>
    <dbReference type="NCBI Taxonomy" id="3157917"/>
    <lineage>
        <taxon>Bacteria</taxon>
        <taxon>Pseudomonadati</taxon>
        <taxon>Pseudomonadota</taxon>
        <taxon>Alphaproteobacteria</taxon>
        <taxon>Hyphomicrobiales</taxon>
        <taxon>Rhizobiaceae</taxon>
        <taxon>Rhizobium/Agrobacterium group</taxon>
        <taxon>Neorhizobium</taxon>
    </lineage>
</organism>
<dbReference type="NCBIfam" id="NF002325">
    <property type="entry name" value="PRK01278.1"/>
    <property type="match status" value="1"/>
</dbReference>
<comment type="pathway">
    <text evidence="4">Amino-acid biosynthesis; L-arginine biosynthesis; N(2)-acetyl-L-ornithine from L-glutamate: step 4/4.</text>
</comment>
<dbReference type="InterPro" id="IPR005814">
    <property type="entry name" value="Aminotrans_3"/>
</dbReference>
<feature type="binding site" evidence="4">
    <location>
        <position position="130"/>
    </location>
    <ligand>
        <name>pyridoxal 5'-phosphate</name>
        <dbReference type="ChEBI" id="CHEBI:597326"/>
    </ligand>
</feature>
<dbReference type="Gene3D" id="3.40.640.10">
    <property type="entry name" value="Type I PLP-dependent aspartate aminotransferase-like (Major domain)"/>
    <property type="match status" value="1"/>
</dbReference>
<feature type="binding site" evidence="4">
    <location>
        <position position="133"/>
    </location>
    <ligand>
        <name>N(2)-acetyl-L-ornithine</name>
        <dbReference type="ChEBI" id="CHEBI:57805"/>
    </ligand>
</feature>
<dbReference type="EMBL" id="JBEAAL010000001">
    <property type="protein sequence ID" value="MEQ1403881.1"/>
    <property type="molecule type" value="Genomic_DNA"/>
</dbReference>
<reference evidence="5 6" key="1">
    <citation type="submission" date="2024-05" db="EMBL/GenBank/DDBJ databases">
        <title>Neorhizobium sp. Rsf11, a plant growth promoting and heavy metal resistant PAH-degrader.</title>
        <authorList>
            <person name="Golubev S.N."/>
            <person name="Muratova A.Y."/>
            <person name="Markelova M.I."/>
        </authorList>
    </citation>
    <scope>NUCLEOTIDE SEQUENCE [LARGE SCALE GENOMIC DNA]</scope>
    <source>
        <strain evidence="5 6">Rsf11</strain>
    </source>
</reference>
<feature type="binding site" evidence="4">
    <location>
        <position position="272"/>
    </location>
    <ligand>
        <name>N(2)-acetyl-L-ornithine</name>
        <dbReference type="ChEBI" id="CHEBI:57805"/>
    </ligand>
</feature>
<comment type="cofactor">
    <cofactor evidence="4">
        <name>pyridoxal 5'-phosphate</name>
        <dbReference type="ChEBI" id="CHEBI:597326"/>
    </cofactor>
    <text evidence="4">Binds 1 pyridoxal phosphate per subunit.</text>
</comment>
<feature type="binding site" evidence="4">
    <location>
        <position position="273"/>
    </location>
    <ligand>
        <name>pyridoxal 5'-phosphate</name>
        <dbReference type="ChEBI" id="CHEBI:597326"/>
    </ligand>
</feature>
<sequence>MAEAALFDTFARAPLRFERGEGVWLVTEGGERYLDFGSGVAVNSLGHAHPHLVEALKAQAEKVWHTSNLYEVPGQETLSRRLVGKSFADKVFFTNSGAEALECAIKTARRYQYVKGHPERFHIVTFEGAFHGRTLATIAAGGQAKYLEGFGPKVEGFDQVPFGDLDALNAVITEKTAAILIEPIQGEGGIRPVPKEFLAALRKICDDNGLLLVFDEVQTGVGRTGKLFAYEWSGVTPDIMALAKGIGGGFPLGACLATADAASGMTAGTHGTTYGGNPLAMAVGNAVLDVILADGFLENVRDVSLIFRQGLAGLKDRFPNVIEEIRGEGLLLGIKAKVPAGDLVAAMRGEHMLGVPAGDNVVRLLPPLTVTVEEAREGLARLEKAAEKLSSAELKKSA</sequence>
<accession>A0ABV0LXC3</accession>
<keyword evidence="4" id="KW-0028">Amino-acid biosynthesis</keyword>
<dbReference type="InterPro" id="IPR049704">
    <property type="entry name" value="Aminotrans_3_PPA_site"/>
</dbReference>
<evidence type="ECO:0000313" key="6">
    <source>
        <dbReference type="Proteomes" id="UP001496627"/>
    </source>
</evidence>
<dbReference type="InterPro" id="IPR015421">
    <property type="entry name" value="PyrdxlP-dep_Trfase_major"/>
</dbReference>
<dbReference type="InterPro" id="IPR015422">
    <property type="entry name" value="PyrdxlP-dep_Trfase_small"/>
</dbReference>
<dbReference type="NCBIfam" id="TIGR00707">
    <property type="entry name" value="argD"/>
    <property type="match status" value="1"/>
</dbReference>
<feature type="binding site" evidence="4">
    <location>
        <begin position="97"/>
        <end position="98"/>
    </location>
    <ligand>
        <name>pyridoxal 5'-phosphate</name>
        <dbReference type="ChEBI" id="CHEBI:597326"/>
    </ligand>
</feature>
<comment type="caution">
    <text evidence="5">The sequence shown here is derived from an EMBL/GenBank/DDBJ whole genome shotgun (WGS) entry which is preliminary data.</text>
</comment>
<dbReference type="PANTHER" id="PTHR11986:SF113">
    <property type="entry name" value="SUCCINYLORNITHINE TRANSAMINASE"/>
    <property type="match status" value="1"/>
</dbReference>
<keyword evidence="6" id="KW-1185">Reference proteome</keyword>
<dbReference type="HAMAP" id="MF_01107">
    <property type="entry name" value="ArgD_aminotrans_3"/>
    <property type="match status" value="1"/>
</dbReference>
<name>A0ABV0LXC3_9HYPH</name>
<feature type="binding site" evidence="4">
    <location>
        <begin position="215"/>
        <end position="218"/>
    </location>
    <ligand>
        <name>pyridoxal 5'-phosphate</name>
        <dbReference type="ChEBI" id="CHEBI:597326"/>
    </ligand>
</feature>
<dbReference type="CDD" id="cd00610">
    <property type="entry name" value="OAT_like"/>
    <property type="match status" value="1"/>
</dbReference>
<comment type="catalytic activity">
    <reaction evidence="4">
        <text>N(2)-acetyl-L-ornithine + 2-oxoglutarate = N-acetyl-L-glutamate 5-semialdehyde + L-glutamate</text>
        <dbReference type="Rhea" id="RHEA:18049"/>
        <dbReference type="ChEBI" id="CHEBI:16810"/>
        <dbReference type="ChEBI" id="CHEBI:29123"/>
        <dbReference type="ChEBI" id="CHEBI:29985"/>
        <dbReference type="ChEBI" id="CHEBI:57805"/>
        <dbReference type="EC" id="2.6.1.11"/>
    </reaction>
</comment>
<dbReference type="InterPro" id="IPR050103">
    <property type="entry name" value="Class-III_PLP-dep_AT"/>
</dbReference>
<dbReference type="Pfam" id="PF00202">
    <property type="entry name" value="Aminotran_3"/>
    <property type="match status" value="1"/>
</dbReference>